<keyword evidence="2" id="KW-1185">Reference proteome</keyword>
<accession>A0A3P7NSF3</accession>
<evidence type="ECO:0000313" key="1">
    <source>
        <dbReference type="EMBL" id="VDN45835.1"/>
    </source>
</evidence>
<evidence type="ECO:0000313" key="2">
    <source>
        <dbReference type="Proteomes" id="UP000281553"/>
    </source>
</evidence>
<proteinExistence type="predicted"/>
<dbReference type="EMBL" id="UYRU01119378">
    <property type="protein sequence ID" value="VDN45835.1"/>
    <property type="molecule type" value="Genomic_DNA"/>
</dbReference>
<organism evidence="1 2">
    <name type="scientific">Dibothriocephalus latus</name>
    <name type="common">Fish tapeworm</name>
    <name type="synonym">Diphyllobothrium latum</name>
    <dbReference type="NCBI Taxonomy" id="60516"/>
    <lineage>
        <taxon>Eukaryota</taxon>
        <taxon>Metazoa</taxon>
        <taxon>Spiralia</taxon>
        <taxon>Lophotrochozoa</taxon>
        <taxon>Platyhelminthes</taxon>
        <taxon>Cestoda</taxon>
        <taxon>Eucestoda</taxon>
        <taxon>Diphyllobothriidea</taxon>
        <taxon>Diphyllobothriidae</taxon>
        <taxon>Dibothriocephalus</taxon>
    </lineage>
</organism>
<sequence>MTPCKESCCSPPHFDAGLLETQRWLAQTASNSLLLPPAHPQQQQSLEYLDRNGIAVESRPSCRSEDGRVEEEKWTGELEVEQVPVEVNERTVAEDVTMELDEHENNSTEVERTP</sequence>
<dbReference type="Proteomes" id="UP000281553">
    <property type="component" value="Unassembled WGS sequence"/>
</dbReference>
<reference evidence="1 2" key="1">
    <citation type="submission" date="2018-11" db="EMBL/GenBank/DDBJ databases">
        <authorList>
            <consortium name="Pathogen Informatics"/>
        </authorList>
    </citation>
    <scope>NUCLEOTIDE SEQUENCE [LARGE SCALE GENOMIC DNA]</scope>
</reference>
<protein>
    <submittedName>
        <fullName evidence="1">Uncharacterized protein</fullName>
    </submittedName>
</protein>
<gene>
    <name evidence="1" type="ORF">DILT_LOCUS19721</name>
</gene>
<name>A0A3P7NSF3_DIBLA</name>
<dbReference type="AlphaFoldDB" id="A0A3P7NSF3"/>